<feature type="compositionally biased region" description="Basic residues" evidence="1">
    <location>
        <begin position="78"/>
        <end position="91"/>
    </location>
</feature>
<evidence type="ECO:0000256" key="1">
    <source>
        <dbReference type="SAM" id="MobiDB-lite"/>
    </source>
</evidence>
<feature type="region of interest" description="Disordered" evidence="1">
    <location>
        <begin position="54"/>
        <end position="91"/>
    </location>
</feature>
<keyword evidence="3" id="KW-1185">Reference proteome</keyword>
<sequence length="91" mass="9755">MATAALLDNGNAAFSPLVAALSCGYLLAGGLSSFPSPLPCPRVWFFVLLASRRGGRREADCSTWTPPPERGEREGHKRGSKTRQRGQRLGA</sequence>
<evidence type="ECO:0000313" key="3">
    <source>
        <dbReference type="Proteomes" id="UP000479710"/>
    </source>
</evidence>
<organism evidence="2 3">
    <name type="scientific">Oryza meyeriana var. granulata</name>
    <dbReference type="NCBI Taxonomy" id="110450"/>
    <lineage>
        <taxon>Eukaryota</taxon>
        <taxon>Viridiplantae</taxon>
        <taxon>Streptophyta</taxon>
        <taxon>Embryophyta</taxon>
        <taxon>Tracheophyta</taxon>
        <taxon>Spermatophyta</taxon>
        <taxon>Magnoliopsida</taxon>
        <taxon>Liliopsida</taxon>
        <taxon>Poales</taxon>
        <taxon>Poaceae</taxon>
        <taxon>BOP clade</taxon>
        <taxon>Oryzoideae</taxon>
        <taxon>Oryzeae</taxon>
        <taxon>Oryzinae</taxon>
        <taxon>Oryza</taxon>
        <taxon>Oryza meyeriana</taxon>
    </lineage>
</organism>
<dbReference type="EMBL" id="SPHZ02000003">
    <property type="protein sequence ID" value="KAF0927826.1"/>
    <property type="molecule type" value="Genomic_DNA"/>
</dbReference>
<dbReference type="AlphaFoldDB" id="A0A6G1ET62"/>
<reference evidence="2 3" key="1">
    <citation type="submission" date="2019-11" db="EMBL/GenBank/DDBJ databases">
        <title>Whole genome sequence of Oryza granulata.</title>
        <authorList>
            <person name="Li W."/>
        </authorList>
    </citation>
    <scope>NUCLEOTIDE SEQUENCE [LARGE SCALE GENOMIC DNA]</scope>
    <source>
        <strain evidence="3">cv. Menghai</strain>
        <tissue evidence="2">Leaf</tissue>
    </source>
</reference>
<comment type="caution">
    <text evidence="2">The sequence shown here is derived from an EMBL/GenBank/DDBJ whole genome shotgun (WGS) entry which is preliminary data.</text>
</comment>
<proteinExistence type="predicted"/>
<name>A0A6G1ET62_9ORYZ</name>
<protein>
    <submittedName>
        <fullName evidence="2">Uncharacterized protein</fullName>
    </submittedName>
</protein>
<evidence type="ECO:0000313" key="2">
    <source>
        <dbReference type="EMBL" id="KAF0927826.1"/>
    </source>
</evidence>
<gene>
    <name evidence="2" type="ORF">E2562_036459</name>
</gene>
<dbReference type="Proteomes" id="UP000479710">
    <property type="component" value="Unassembled WGS sequence"/>
</dbReference>
<accession>A0A6G1ET62</accession>